<dbReference type="Pfam" id="PF01171">
    <property type="entry name" value="ATP_bind_3"/>
    <property type="match status" value="1"/>
</dbReference>
<evidence type="ECO:0000256" key="2">
    <source>
        <dbReference type="ARBA" id="ARBA00022598"/>
    </source>
</evidence>
<dbReference type="EC" id="6.3.4.19" evidence="1"/>
<dbReference type="Proteomes" id="UP000094285">
    <property type="component" value="Unassembled WGS sequence"/>
</dbReference>
<proteinExistence type="inferred from homology"/>
<evidence type="ECO:0000259" key="7">
    <source>
        <dbReference type="Pfam" id="PF01171"/>
    </source>
</evidence>
<dbReference type="GO" id="GO:0032267">
    <property type="term" value="F:tRNA(Ile)-lysidine synthase activity"/>
    <property type="evidence" value="ECO:0007669"/>
    <property type="project" value="UniProtKB-EC"/>
</dbReference>
<keyword evidence="2" id="KW-0436">Ligase</keyword>
<evidence type="ECO:0000256" key="3">
    <source>
        <dbReference type="ARBA" id="ARBA00022694"/>
    </source>
</evidence>
<dbReference type="InterPro" id="IPR012795">
    <property type="entry name" value="tRNA_Ile_lys_synt_N"/>
</dbReference>
<dbReference type="NCBIfam" id="TIGR02432">
    <property type="entry name" value="lysidine_TilS_N"/>
    <property type="match status" value="1"/>
</dbReference>
<keyword evidence="9" id="KW-1185">Reference proteome</keyword>
<dbReference type="PANTHER" id="PTHR43033">
    <property type="entry name" value="TRNA(ILE)-LYSIDINE SYNTHASE-RELATED"/>
    <property type="match status" value="1"/>
</dbReference>
<dbReference type="RefSeq" id="XP_020067097.1">
    <property type="nucleotide sequence ID" value="XM_020209113.1"/>
</dbReference>
<dbReference type="InterPro" id="IPR011063">
    <property type="entry name" value="TilS/TtcA_N"/>
</dbReference>
<dbReference type="InterPro" id="IPR012094">
    <property type="entry name" value="tRNA_Ile_lys_synt"/>
</dbReference>
<dbReference type="CDD" id="cd01992">
    <property type="entry name" value="TilS_N"/>
    <property type="match status" value="1"/>
</dbReference>
<evidence type="ECO:0000256" key="6">
    <source>
        <dbReference type="ARBA" id="ARBA00048539"/>
    </source>
</evidence>
<keyword evidence="5" id="KW-0067">ATP-binding</keyword>
<protein>
    <recommendedName>
        <fullName evidence="1">tRNA(Ile)-lysidine synthetase</fullName>
        <ecNumber evidence="1">6.3.4.19</ecNumber>
    </recommendedName>
</protein>
<dbReference type="PANTHER" id="PTHR43033:SF1">
    <property type="entry name" value="TRNA(ILE)-LYSIDINE SYNTHASE-RELATED"/>
    <property type="match status" value="1"/>
</dbReference>
<gene>
    <name evidence="8" type="ORF">CANTADRAFT_44480</name>
</gene>
<dbReference type="EMBL" id="KV453909">
    <property type="protein sequence ID" value="ODV81975.1"/>
    <property type="molecule type" value="Genomic_DNA"/>
</dbReference>
<dbReference type="OrthoDB" id="434144at2759"/>
<keyword evidence="3" id="KW-0819">tRNA processing</keyword>
<feature type="domain" description="tRNA(Ile)-lysidine/2-thiocytidine synthase N-terminal" evidence="7">
    <location>
        <begin position="18"/>
        <end position="210"/>
    </location>
</feature>
<sequence length="450" mass="51424">MKALAAVEVSLNHGPRSVAVALSGGVDSMCLAHLLAQYKAHHNPSLKVLAITIDHQYRPGSYQEALAVGKIVKKWGIHHTIEKLTYDRDISDISNFEEVARQKRYEVFERVCKSNDINSLYVGHNLDDQLETFIQRLCMSSSIFGLVGLRSSSPLPVLSPGPSSHQVWVQRPLLEFSKSQLIDICRENSIEWFEDVTNKDTHLTQRNLHRYLLNEVIPERKIKGIQKSDLKQTLEEVELLANSFRQKADRLGEYLLATHRLTTDSRNGSLNLRVPFGLFYDNGLVISQLLYRYLRPISSVKHYYWTYAKIERQLVPRITQHVLNSQGTPLKLTYLNLLFEVHTENQEVCIDIVRQPIIKQNSSELTIQGSDDWSNWHLFDNRFWVRAKGGPIKVIPYENKVHKKALKQISTAILSSKMDGTPLVFSESNPLGLPTYESINGKIQVECVLK</sequence>
<organism evidence="8 9">
    <name type="scientific">Suhomyces tanzawaensis NRRL Y-17324</name>
    <dbReference type="NCBI Taxonomy" id="984487"/>
    <lineage>
        <taxon>Eukaryota</taxon>
        <taxon>Fungi</taxon>
        <taxon>Dikarya</taxon>
        <taxon>Ascomycota</taxon>
        <taxon>Saccharomycotina</taxon>
        <taxon>Pichiomycetes</taxon>
        <taxon>Debaryomycetaceae</taxon>
        <taxon>Suhomyces</taxon>
    </lineage>
</organism>
<evidence type="ECO:0000256" key="4">
    <source>
        <dbReference type="ARBA" id="ARBA00022741"/>
    </source>
</evidence>
<keyword evidence="4" id="KW-0547">Nucleotide-binding</keyword>
<evidence type="ECO:0000256" key="5">
    <source>
        <dbReference type="ARBA" id="ARBA00022840"/>
    </source>
</evidence>
<dbReference type="AlphaFoldDB" id="A0A1E4SR49"/>
<comment type="catalytic activity">
    <reaction evidence="6">
        <text>cytidine(34) in tRNA(Ile2) + L-lysine + ATP = lysidine(34) in tRNA(Ile2) + AMP + diphosphate + H(+)</text>
        <dbReference type="Rhea" id="RHEA:43744"/>
        <dbReference type="Rhea" id="RHEA-COMP:10625"/>
        <dbReference type="Rhea" id="RHEA-COMP:10670"/>
        <dbReference type="ChEBI" id="CHEBI:15378"/>
        <dbReference type="ChEBI" id="CHEBI:30616"/>
        <dbReference type="ChEBI" id="CHEBI:32551"/>
        <dbReference type="ChEBI" id="CHEBI:33019"/>
        <dbReference type="ChEBI" id="CHEBI:82748"/>
        <dbReference type="ChEBI" id="CHEBI:83665"/>
        <dbReference type="ChEBI" id="CHEBI:456215"/>
        <dbReference type="EC" id="6.3.4.19"/>
    </reaction>
</comment>
<dbReference type="SUPFAM" id="SSF52402">
    <property type="entry name" value="Adenine nucleotide alpha hydrolases-like"/>
    <property type="match status" value="1"/>
</dbReference>
<accession>A0A1E4SR49</accession>
<dbReference type="Gene3D" id="3.40.50.620">
    <property type="entry name" value="HUPs"/>
    <property type="match status" value="1"/>
</dbReference>
<name>A0A1E4SR49_9ASCO</name>
<dbReference type="InterPro" id="IPR014729">
    <property type="entry name" value="Rossmann-like_a/b/a_fold"/>
</dbReference>
<evidence type="ECO:0000313" key="9">
    <source>
        <dbReference type="Proteomes" id="UP000094285"/>
    </source>
</evidence>
<dbReference type="GeneID" id="30983249"/>
<dbReference type="HAMAP" id="MF_01161">
    <property type="entry name" value="tRNA_Ile_lys_synt"/>
    <property type="match status" value="1"/>
</dbReference>
<evidence type="ECO:0000313" key="8">
    <source>
        <dbReference type="EMBL" id="ODV81975.1"/>
    </source>
</evidence>
<dbReference type="GO" id="GO:0005524">
    <property type="term" value="F:ATP binding"/>
    <property type="evidence" value="ECO:0007669"/>
    <property type="project" value="UniProtKB-KW"/>
</dbReference>
<dbReference type="STRING" id="984487.A0A1E4SR49"/>
<evidence type="ECO:0000256" key="1">
    <source>
        <dbReference type="ARBA" id="ARBA00013267"/>
    </source>
</evidence>
<reference evidence="9" key="1">
    <citation type="submission" date="2016-05" db="EMBL/GenBank/DDBJ databases">
        <title>Comparative genomics of biotechnologically important yeasts.</title>
        <authorList>
            <consortium name="DOE Joint Genome Institute"/>
            <person name="Riley R."/>
            <person name="Haridas S."/>
            <person name="Wolfe K.H."/>
            <person name="Lopes M.R."/>
            <person name="Hittinger C.T."/>
            <person name="Goker M."/>
            <person name="Salamov A."/>
            <person name="Wisecaver J."/>
            <person name="Long T.M."/>
            <person name="Aerts A.L."/>
            <person name="Barry K."/>
            <person name="Choi C."/>
            <person name="Clum A."/>
            <person name="Coughlan A.Y."/>
            <person name="Deshpande S."/>
            <person name="Douglass A.P."/>
            <person name="Hanson S.J."/>
            <person name="Klenk H.-P."/>
            <person name="Labutti K."/>
            <person name="Lapidus A."/>
            <person name="Lindquist E."/>
            <person name="Lipzen A."/>
            <person name="Meier-Kolthoff J.P."/>
            <person name="Ohm R.A."/>
            <person name="Otillar R.P."/>
            <person name="Pangilinan J."/>
            <person name="Peng Y."/>
            <person name="Rokas A."/>
            <person name="Rosa C.A."/>
            <person name="Scheuner C."/>
            <person name="Sibirny A.A."/>
            <person name="Slot J.C."/>
            <person name="Stielow J.B."/>
            <person name="Sun H."/>
            <person name="Kurtzman C.P."/>
            <person name="Blackwell M."/>
            <person name="Grigoriev I.V."/>
            <person name="Jeffries T.W."/>
        </authorList>
    </citation>
    <scope>NUCLEOTIDE SEQUENCE [LARGE SCALE GENOMIC DNA]</scope>
    <source>
        <strain evidence="9">NRRL Y-17324</strain>
    </source>
</reference>
<dbReference type="GO" id="GO:0008033">
    <property type="term" value="P:tRNA processing"/>
    <property type="evidence" value="ECO:0007669"/>
    <property type="project" value="UniProtKB-KW"/>
</dbReference>